<dbReference type="Proteomes" id="UP001291623">
    <property type="component" value="Unassembled WGS sequence"/>
</dbReference>
<comment type="caution">
    <text evidence="2">The sequence shown here is derived from an EMBL/GenBank/DDBJ whole genome shotgun (WGS) entry which is preliminary data.</text>
</comment>
<evidence type="ECO:0000313" key="3">
    <source>
        <dbReference type="Proteomes" id="UP001291623"/>
    </source>
</evidence>
<keyword evidence="3" id="KW-1185">Reference proteome</keyword>
<reference evidence="2" key="1">
    <citation type="submission" date="2023-12" db="EMBL/GenBank/DDBJ databases">
        <title>Genome assembly of Anisodus tanguticus.</title>
        <authorList>
            <person name="Wang Y.-J."/>
        </authorList>
    </citation>
    <scope>NUCLEOTIDE SEQUENCE</scope>
    <source>
        <strain evidence="2">KB-2021</strain>
        <tissue evidence="2">Leaf</tissue>
    </source>
</reference>
<feature type="compositionally biased region" description="Basic residues" evidence="1">
    <location>
        <begin position="96"/>
        <end position="109"/>
    </location>
</feature>
<gene>
    <name evidence="2" type="ORF">RND71_037161</name>
</gene>
<dbReference type="EMBL" id="JAVYJV010000020">
    <property type="protein sequence ID" value="KAK4344067.1"/>
    <property type="molecule type" value="Genomic_DNA"/>
</dbReference>
<proteinExistence type="predicted"/>
<organism evidence="2 3">
    <name type="scientific">Anisodus tanguticus</name>
    <dbReference type="NCBI Taxonomy" id="243964"/>
    <lineage>
        <taxon>Eukaryota</taxon>
        <taxon>Viridiplantae</taxon>
        <taxon>Streptophyta</taxon>
        <taxon>Embryophyta</taxon>
        <taxon>Tracheophyta</taxon>
        <taxon>Spermatophyta</taxon>
        <taxon>Magnoliopsida</taxon>
        <taxon>eudicotyledons</taxon>
        <taxon>Gunneridae</taxon>
        <taxon>Pentapetalae</taxon>
        <taxon>asterids</taxon>
        <taxon>lamiids</taxon>
        <taxon>Solanales</taxon>
        <taxon>Solanaceae</taxon>
        <taxon>Solanoideae</taxon>
        <taxon>Hyoscyameae</taxon>
        <taxon>Anisodus</taxon>
    </lineage>
</organism>
<name>A0AAE1R506_9SOLA</name>
<dbReference type="AlphaFoldDB" id="A0AAE1R506"/>
<evidence type="ECO:0000256" key="1">
    <source>
        <dbReference type="SAM" id="MobiDB-lite"/>
    </source>
</evidence>
<protein>
    <submittedName>
        <fullName evidence="2">Uncharacterized protein</fullName>
    </submittedName>
</protein>
<sequence length="119" mass="14153">MENQCSKTNPNVIFSNFPSQHSAFERRGAAWEASRPFMALRRFPTLYYPRSMSEYIPTCIHLHILQIEDARAAMMLCLKHRKEWEKSIKDFARLKEKQKKRKPKKKNWSLRRPASENAS</sequence>
<feature type="region of interest" description="Disordered" evidence="1">
    <location>
        <begin position="95"/>
        <end position="119"/>
    </location>
</feature>
<evidence type="ECO:0000313" key="2">
    <source>
        <dbReference type="EMBL" id="KAK4344067.1"/>
    </source>
</evidence>
<accession>A0AAE1R506</accession>